<dbReference type="CDD" id="cd16331">
    <property type="entry name" value="YjgA-like"/>
    <property type="match status" value="1"/>
</dbReference>
<dbReference type="SUPFAM" id="SSF158710">
    <property type="entry name" value="PSPTO4464-like"/>
    <property type="match status" value="1"/>
</dbReference>
<reference evidence="7 8" key="1">
    <citation type="submission" date="2018-03" db="EMBL/GenBank/DDBJ databases">
        <title>Ahniella affigens gen. nov., sp. nov., a gammaproteobacterium isolated from sandy soil near a stream.</title>
        <authorList>
            <person name="Ko Y."/>
            <person name="Kim J.-H."/>
        </authorList>
    </citation>
    <scope>NUCLEOTIDE SEQUENCE [LARGE SCALE GENOMIC DNA]</scope>
    <source>
        <strain evidence="7 8">D13</strain>
    </source>
</reference>
<dbReference type="Gene3D" id="1.10.60.30">
    <property type="entry name" value="PSPTO4464-like domains"/>
    <property type="match status" value="2"/>
</dbReference>
<dbReference type="PANTHER" id="PTHR38101:SF1">
    <property type="entry name" value="UPF0307 PROTEIN YJGA"/>
    <property type="match status" value="1"/>
</dbReference>
<evidence type="ECO:0000256" key="5">
    <source>
        <dbReference type="HAMAP-Rule" id="MF_00765"/>
    </source>
</evidence>
<dbReference type="AlphaFoldDB" id="A0A2P1PXV0"/>
<comment type="subcellular location">
    <subcellularLocation>
        <location evidence="5">Cytoplasm</location>
    </subcellularLocation>
    <text evidence="5">Associates with late stage pre-50S ribosomal subunits.</text>
</comment>
<evidence type="ECO:0000256" key="2">
    <source>
        <dbReference type="ARBA" id="ARBA00022517"/>
    </source>
</evidence>
<keyword evidence="4 5" id="KW-0694">RNA-binding</keyword>
<keyword evidence="8" id="KW-1185">Reference proteome</keyword>
<dbReference type="GO" id="GO:0043022">
    <property type="term" value="F:ribosome binding"/>
    <property type="evidence" value="ECO:0007669"/>
    <property type="project" value="UniProtKB-UniRule"/>
</dbReference>
<feature type="region of interest" description="Disordered" evidence="6">
    <location>
        <begin position="1"/>
        <end position="23"/>
    </location>
</feature>
<dbReference type="InterPro" id="IPR023153">
    <property type="entry name" value="DarP_sf"/>
</dbReference>
<evidence type="ECO:0000256" key="6">
    <source>
        <dbReference type="SAM" id="MobiDB-lite"/>
    </source>
</evidence>
<proteinExistence type="inferred from homology"/>
<accession>A0A2P1PXV0</accession>
<dbReference type="OrthoDB" id="5293604at2"/>
<reference evidence="7 8" key="2">
    <citation type="submission" date="2018-03" db="EMBL/GenBank/DDBJ databases">
        <authorList>
            <person name="Keele B.F."/>
        </authorList>
    </citation>
    <scope>NUCLEOTIDE SEQUENCE [LARGE SCALE GENOMIC DNA]</scope>
    <source>
        <strain evidence="7 8">D13</strain>
    </source>
</reference>
<dbReference type="GO" id="GO:0019843">
    <property type="term" value="F:rRNA binding"/>
    <property type="evidence" value="ECO:0007669"/>
    <property type="project" value="UniProtKB-UniRule"/>
</dbReference>
<organism evidence="7 8">
    <name type="scientific">Ahniella affigens</name>
    <dbReference type="NCBI Taxonomy" id="2021234"/>
    <lineage>
        <taxon>Bacteria</taxon>
        <taxon>Pseudomonadati</taxon>
        <taxon>Pseudomonadota</taxon>
        <taxon>Gammaproteobacteria</taxon>
        <taxon>Lysobacterales</taxon>
        <taxon>Rhodanobacteraceae</taxon>
        <taxon>Ahniella</taxon>
    </lineage>
</organism>
<evidence type="ECO:0000313" key="8">
    <source>
        <dbReference type="Proteomes" id="UP000241074"/>
    </source>
</evidence>
<gene>
    <name evidence="5" type="primary">darP</name>
    <name evidence="7" type="ORF">C7S18_22005</name>
</gene>
<feature type="compositionally biased region" description="Basic and acidic residues" evidence="6">
    <location>
        <begin position="192"/>
        <end position="203"/>
    </location>
</feature>
<keyword evidence="3 5" id="KW-0699">rRNA-binding</keyword>
<dbReference type="HAMAP" id="MF_00765">
    <property type="entry name" value="DarP"/>
    <property type="match status" value="1"/>
</dbReference>
<dbReference type="RefSeq" id="WP_106893597.1">
    <property type="nucleotide sequence ID" value="NZ_CP027860.1"/>
</dbReference>
<comment type="function">
    <text evidence="5">Member of a network of 50S ribosomal subunit biogenesis factors which assembles along the 30S-50S interface, preventing incorrect 23S rRNA structures from forming. Promotes peptidyl transferase center (PTC) maturation.</text>
</comment>
<dbReference type="PIRSF" id="PIRSF016183">
    <property type="entry name" value="UCP016183"/>
    <property type="match status" value="1"/>
</dbReference>
<feature type="region of interest" description="Disordered" evidence="6">
    <location>
        <begin position="176"/>
        <end position="203"/>
    </location>
</feature>
<dbReference type="GO" id="GO:0005829">
    <property type="term" value="C:cytosol"/>
    <property type="evidence" value="ECO:0007669"/>
    <property type="project" value="TreeGrafter"/>
</dbReference>
<dbReference type="EMBL" id="CP027860">
    <property type="protein sequence ID" value="AVP99681.1"/>
    <property type="molecule type" value="Genomic_DNA"/>
</dbReference>
<evidence type="ECO:0000313" key="7">
    <source>
        <dbReference type="EMBL" id="AVP99681.1"/>
    </source>
</evidence>
<dbReference type="InterPro" id="IPR006839">
    <property type="entry name" value="DarP"/>
</dbReference>
<evidence type="ECO:0000256" key="1">
    <source>
        <dbReference type="ARBA" id="ARBA00022490"/>
    </source>
</evidence>
<sequence length="203" mass="22852">MTAMRDDFNPDEFYGGPSRSQQRREALDVLALAKTLMELSEGELEQVPISAGLRQQVDFARSITAHIARKREMQFLAKHLRKAEDELPAIRKAVAANKLDKRRQSAALHRAEQWRDRLLLGQDDDVNAALEAFPSLDRQTLRQLQRQARQEADRGQPPTAARKVFKLLRDAQAALGKDADVDADADLTSDSHPTDDDGHHPED</sequence>
<keyword evidence="2 5" id="KW-0690">Ribosome biogenesis</keyword>
<protein>
    <recommendedName>
        <fullName evidence="5">Dual-action ribosomal maturation protein DarP</fullName>
    </recommendedName>
    <alternativeName>
        <fullName evidence="5">Large ribosomal subunit assembly factor DarP</fullName>
    </alternativeName>
</protein>
<name>A0A2P1PXV0_9GAMM</name>
<evidence type="ECO:0000256" key="4">
    <source>
        <dbReference type="ARBA" id="ARBA00022884"/>
    </source>
</evidence>
<keyword evidence="1 5" id="KW-0963">Cytoplasm</keyword>
<dbReference type="NCBIfam" id="NF003593">
    <property type="entry name" value="PRK05255.1-1"/>
    <property type="match status" value="1"/>
</dbReference>
<evidence type="ECO:0000256" key="3">
    <source>
        <dbReference type="ARBA" id="ARBA00022730"/>
    </source>
</evidence>
<dbReference type="KEGG" id="xba:C7S18_22005"/>
<comment type="similarity">
    <text evidence="5">Belongs to the DarP family.</text>
</comment>
<dbReference type="Proteomes" id="UP000241074">
    <property type="component" value="Chromosome"/>
</dbReference>
<dbReference type="PANTHER" id="PTHR38101">
    <property type="entry name" value="UPF0307 PROTEIN YJGA"/>
    <property type="match status" value="1"/>
</dbReference>
<dbReference type="Pfam" id="PF04751">
    <property type="entry name" value="DarP"/>
    <property type="match status" value="1"/>
</dbReference>
<dbReference type="GO" id="GO:1902626">
    <property type="term" value="P:assembly of large subunit precursor of preribosome"/>
    <property type="evidence" value="ECO:0007669"/>
    <property type="project" value="UniProtKB-UniRule"/>
</dbReference>